<comment type="caution">
    <text evidence="1">The sequence shown here is derived from an EMBL/GenBank/DDBJ whole genome shotgun (WGS) entry which is preliminary data.</text>
</comment>
<dbReference type="InterPro" id="IPR009091">
    <property type="entry name" value="RCC1/BLIP-II"/>
</dbReference>
<dbReference type="EMBL" id="LSRX01000082">
    <property type="protein sequence ID" value="OLQ10167.1"/>
    <property type="molecule type" value="Genomic_DNA"/>
</dbReference>
<dbReference type="Proteomes" id="UP000186817">
    <property type="component" value="Unassembled WGS sequence"/>
</dbReference>
<gene>
    <name evidence="1" type="ORF">AK812_SmicGene6104</name>
</gene>
<reference evidence="1 2" key="1">
    <citation type="submission" date="2016-02" db="EMBL/GenBank/DDBJ databases">
        <title>Genome analysis of coral dinoflagellate symbionts highlights evolutionary adaptations to a symbiotic lifestyle.</title>
        <authorList>
            <person name="Aranda M."/>
            <person name="Li Y."/>
            <person name="Liew Y.J."/>
            <person name="Baumgarten S."/>
            <person name="Simakov O."/>
            <person name="Wilson M."/>
            <person name="Piel J."/>
            <person name="Ashoor H."/>
            <person name="Bougouffa S."/>
            <person name="Bajic V.B."/>
            <person name="Ryu T."/>
            <person name="Ravasi T."/>
            <person name="Bayer T."/>
            <person name="Micklem G."/>
            <person name="Kim H."/>
            <person name="Bhak J."/>
            <person name="Lajeunesse T.C."/>
            <person name="Voolstra C.R."/>
        </authorList>
    </citation>
    <scope>NUCLEOTIDE SEQUENCE [LARGE SCALE GENOMIC DNA]</scope>
    <source>
        <strain evidence="1 2">CCMP2467</strain>
    </source>
</reference>
<dbReference type="AlphaFoldDB" id="A0A1Q9ERW1"/>
<proteinExistence type="predicted"/>
<protein>
    <recommendedName>
        <fullName evidence="3">Ubiquitin-like domain-containing protein</fullName>
    </recommendedName>
</protein>
<keyword evidence="2" id="KW-1185">Reference proteome</keyword>
<evidence type="ECO:0000313" key="1">
    <source>
        <dbReference type="EMBL" id="OLQ10167.1"/>
    </source>
</evidence>
<evidence type="ECO:0008006" key="3">
    <source>
        <dbReference type="Google" id="ProtNLM"/>
    </source>
</evidence>
<dbReference type="Gene3D" id="2.130.10.30">
    <property type="entry name" value="Regulator of chromosome condensation 1/beta-lactamase-inhibitor protein II"/>
    <property type="match status" value="1"/>
</dbReference>
<sequence length="211" mass="22043">MASLLQFRVALLSGRSIALEFASTASLVEVRREIERRLHAGSVSLFAADGRHLAGAGSLENAGVTDGSCTLTATIHPARIIGHRETPAFALLQADGSVVTWGSRDYGGDSSAVQQQLTQVSQIRSSHGAFAAICGKGRVVTWGASHLGGQSSSVQHLLQGVRHLEASHGAFAAILDNGGVVTWGDSDVGGDSSHVQDQLFEANPWVPLLPD</sequence>
<organism evidence="1 2">
    <name type="scientific">Symbiodinium microadriaticum</name>
    <name type="common">Dinoflagellate</name>
    <name type="synonym">Zooxanthella microadriatica</name>
    <dbReference type="NCBI Taxonomy" id="2951"/>
    <lineage>
        <taxon>Eukaryota</taxon>
        <taxon>Sar</taxon>
        <taxon>Alveolata</taxon>
        <taxon>Dinophyceae</taxon>
        <taxon>Suessiales</taxon>
        <taxon>Symbiodiniaceae</taxon>
        <taxon>Symbiodinium</taxon>
    </lineage>
</organism>
<dbReference type="OrthoDB" id="417490at2759"/>
<evidence type="ECO:0000313" key="2">
    <source>
        <dbReference type="Proteomes" id="UP000186817"/>
    </source>
</evidence>
<name>A0A1Q9ERW1_SYMMI</name>
<dbReference type="SUPFAM" id="SSF50985">
    <property type="entry name" value="RCC1/BLIP-II"/>
    <property type="match status" value="1"/>
</dbReference>
<accession>A0A1Q9ERW1</accession>